<feature type="compositionally biased region" description="Polar residues" evidence="2">
    <location>
        <begin position="364"/>
        <end position="374"/>
    </location>
</feature>
<feature type="coiled-coil region" evidence="1">
    <location>
        <begin position="201"/>
        <end position="228"/>
    </location>
</feature>
<dbReference type="Proteomes" id="UP000319462">
    <property type="component" value="Chromosome 6"/>
</dbReference>
<feature type="coiled-coil region" evidence="1">
    <location>
        <begin position="67"/>
        <end position="94"/>
    </location>
</feature>
<gene>
    <name evidence="3" type="ORF">LBRM2904_06.1120</name>
</gene>
<dbReference type="PANTHER" id="PTHR21694">
    <property type="entry name" value="COILED-COIL DOMAIN-CONTAINING PROTEIN 63"/>
    <property type="match status" value="1"/>
</dbReference>
<evidence type="ECO:0000313" key="4">
    <source>
        <dbReference type="Proteomes" id="UP000319462"/>
    </source>
</evidence>
<dbReference type="EMBL" id="LS997605">
    <property type="protein sequence ID" value="SYZ62936.1"/>
    <property type="molecule type" value="Genomic_DNA"/>
</dbReference>
<proteinExistence type="predicted"/>
<dbReference type="InterPro" id="IPR051876">
    <property type="entry name" value="ODA-DC/CCD"/>
</dbReference>
<organism evidence="3 4">
    <name type="scientific">Leishmania braziliensis MHOM/BR/75/M2904</name>
    <dbReference type="NCBI Taxonomy" id="420245"/>
    <lineage>
        <taxon>Eukaryota</taxon>
        <taxon>Discoba</taxon>
        <taxon>Euglenozoa</taxon>
        <taxon>Kinetoplastea</taxon>
        <taxon>Metakinetoplastina</taxon>
        <taxon>Trypanosomatida</taxon>
        <taxon>Trypanosomatidae</taxon>
        <taxon>Leishmaniinae</taxon>
        <taxon>Leishmania</taxon>
        <taxon>Leishmania braziliensis species complex</taxon>
    </lineage>
</organism>
<evidence type="ECO:0000256" key="1">
    <source>
        <dbReference type="SAM" id="Coils"/>
    </source>
</evidence>
<feature type="region of interest" description="Disordered" evidence="2">
    <location>
        <begin position="386"/>
        <end position="406"/>
    </location>
</feature>
<evidence type="ECO:0000256" key="2">
    <source>
        <dbReference type="SAM" id="MobiDB-lite"/>
    </source>
</evidence>
<feature type="region of interest" description="Disordered" evidence="2">
    <location>
        <begin position="1"/>
        <end position="41"/>
    </location>
</feature>
<protein>
    <submittedName>
        <fullName evidence="3">Hypothetical_protein</fullName>
    </submittedName>
</protein>
<accession>A0A3P3YY99</accession>
<keyword evidence="1" id="KW-0175">Coiled coil</keyword>
<feature type="region of interest" description="Disordered" evidence="2">
    <location>
        <begin position="339"/>
        <end position="374"/>
    </location>
</feature>
<feature type="coiled-coil region" evidence="1">
    <location>
        <begin position="134"/>
        <end position="175"/>
    </location>
</feature>
<dbReference type="PANTHER" id="PTHR21694:SF18">
    <property type="entry name" value="COILED-COIL DOMAIN-CONTAINING PROTEIN 63"/>
    <property type="match status" value="1"/>
</dbReference>
<evidence type="ECO:0000313" key="3">
    <source>
        <dbReference type="EMBL" id="SYZ62936.1"/>
    </source>
</evidence>
<feature type="region of interest" description="Disordered" evidence="2">
    <location>
        <begin position="533"/>
        <end position="554"/>
    </location>
</feature>
<feature type="compositionally biased region" description="Polar residues" evidence="2">
    <location>
        <begin position="539"/>
        <end position="549"/>
    </location>
</feature>
<sequence length="756" mass="83372">MKAAAPPTRAPRPPQASRSDPNSTAARGGGAAAAAAVAAMPETQVRRRLTQVEMRLRDIDEEARRISVLQEQEVSKLENDNAKLRERLEAIRMEECMSLAEVQALKDYASYERTSGAPAGRSESKLIGSTTLKYQNAKAEVQKRRRECAQAERQLAESQARLADVRKARKELRRQNFTAEVSAAARSAAADNYRALIHERFRGLEEKVAREQERLNAAIKEAQEVRTEIDTLLVSQTSNDTMCHRQCDALLAKRREMAYLMEVCNLVCEERQCVVAELTEMQARMAEESHQYEAVFDELTRVQNENAKTQAANNDQLEELRRIIMQTRVEREGLEEDNNNVKAAIERQHRRTTTRRLNDETRATAASGSNLSSSAFAEERGIAAADGVGPAGRDRGAELQTPESELSLDSNQAQVRLFEDYYRRLSAIVQSDAIEDVAGFMDTAADERYKVFEEVNVIKRNMVTLEKEKAALIMSISGGAGDRVTASYLTTRSPGSSASVSESVGHPFTSTSALAALAVADTLEDLTTATASMAAEKSGGSSVPGTSTEGRQERSSRMFDLLDNFGAMRDRVYEQEKEEEESAAVLAQVVEQVNEVFRGLGCSIDELRTLTGLEGVQQGTLLQCLAMVEERASEYLIAYSRQQQQQLLPFSEASHPWPGAPANAAAVVSATCPEHTAAHTLLRRLDLRPRAKKNAVAATVMHHALPRSTDVTTVMPSINARPTGSSTTFENLVEDRPLSEVELREVVEAKRALLQP</sequence>
<dbReference type="AlphaFoldDB" id="A0A3P3YY99"/>
<name>A0A3P3YY99_LEIBR</name>
<reference evidence="3 4" key="1">
    <citation type="submission" date="2018-09" db="EMBL/GenBank/DDBJ databases">
        <authorList>
            <person name="Peiro R."/>
            <person name="Begona"/>
            <person name="Cbmso G."/>
            <person name="Lopez M."/>
            <person name="Gonzalez S."/>
        </authorList>
    </citation>
    <scope>NUCLEOTIDE SEQUENCE [LARGE SCALE GENOMIC DNA]</scope>
</reference>